<feature type="transmembrane region" description="Helical" evidence="1">
    <location>
        <begin position="81"/>
        <end position="114"/>
    </location>
</feature>
<accession>A0ABV3Z481</accession>
<dbReference type="NCBIfam" id="NF008740">
    <property type="entry name" value="PRK11770.1-2"/>
    <property type="match status" value="1"/>
</dbReference>
<comment type="caution">
    <text evidence="3">The sequence shown here is derived from an EMBL/GenBank/DDBJ whole genome shotgun (WGS) entry which is preliminary data.</text>
</comment>
<dbReference type="NCBIfam" id="NF008741">
    <property type="entry name" value="PRK11770.1-3"/>
    <property type="match status" value="1"/>
</dbReference>
<keyword evidence="1" id="KW-0997">Cell inner membrane</keyword>
<feature type="domain" description="Inner membrane component" evidence="2">
    <location>
        <begin position="7"/>
        <end position="56"/>
    </location>
</feature>
<keyword evidence="1" id="KW-0472">Membrane</keyword>
<evidence type="ECO:0000259" key="2">
    <source>
        <dbReference type="Pfam" id="PF03733"/>
    </source>
</evidence>
<organism evidence="3 4">
    <name type="scientific">Hyphococcus lacteus</name>
    <dbReference type="NCBI Taxonomy" id="3143536"/>
    <lineage>
        <taxon>Bacteria</taxon>
        <taxon>Pseudomonadati</taxon>
        <taxon>Pseudomonadota</taxon>
        <taxon>Alphaproteobacteria</taxon>
        <taxon>Parvularculales</taxon>
        <taxon>Parvularculaceae</taxon>
        <taxon>Hyphococcus</taxon>
    </lineage>
</organism>
<evidence type="ECO:0000256" key="1">
    <source>
        <dbReference type="PIRNR" id="PIRNR028777"/>
    </source>
</evidence>
<evidence type="ECO:0000313" key="4">
    <source>
        <dbReference type="Proteomes" id="UP001560685"/>
    </source>
</evidence>
<comment type="subcellular location">
    <subcellularLocation>
        <location evidence="1">Cell inner membrane</location>
        <topology evidence="1">Multi-pass membrane protein</topology>
    </subcellularLocation>
</comment>
<dbReference type="Proteomes" id="UP001560685">
    <property type="component" value="Unassembled WGS sequence"/>
</dbReference>
<feature type="transmembrane region" description="Helical" evidence="1">
    <location>
        <begin position="12"/>
        <end position="41"/>
    </location>
</feature>
<dbReference type="InterPro" id="IPR005185">
    <property type="entry name" value="YccF"/>
</dbReference>
<proteinExistence type="predicted"/>
<dbReference type="Pfam" id="PF03733">
    <property type="entry name" value="YccF"/>
    <property type="match status" value="2"/>
</dbReference>
<keyword evidence="1" id="KW-1003">Cell membrane</keyword>
<feature type="domain" description="Inner membrane component" evidence="2">
    <location>
        <begin position="78"/>
        <end position="128"/>
    </location>
</feature>
<dbReference type="PANTHER" id="PTHR42903:SF1">
    <property type="entry name" value="INNER MEMBRANE PROTEIN YCCF"/>
    <property type="match status" value="1"/>
</dbReference>
<sequence length="140" mass="15209">MSPIALILNLIWLVLGGAFAALGWFVAAFLMAISIIGLPWARAAFDNGVYTLWPFGAKPVSRDRLYGEDIGTGPLGFLGNIIWFVLAGWWLAIGHLLAALGLAITIIGLPFAWAHLKLAGFALWPIGRTLAHSDLRRRAF</sequence>
<keyword evidence="1" id="KW-0812">Transmembrane</keyword>
<protein>
    <recommendedName>
        <fullName evidence="1">Inner membrane protein YccF</fullName>
    </recommendedName>
</protein>
<dbReference type="PIRSF" id="PIRSF028777">
    <property type="entry name" value="UCP028777"/>
    <property type="match status" value="1"/>
</dbReference>
<name>A0ABV3Z481_9PROT</name>
<dbReference type="InterPro" id="IPR052937">
    <property type="entry name" value="Inner_membrane_protein"/>
</dbReference>
<dbReference type="PANTHER" id="PTHR42903">
    <property type="entry name" value="INNER MEMBRANE PROTEIN YCCF"/>
    <property type="match status" value="1"/>
</dbReference>
<keyword evidence="4" id="KW-1185">Reference proteome</keyword>
<evidence type="ECO:0000313" key="3">
    <source>
        <dbReference type="EMBL" id="MEX6633012.1"/>
    </source>
</evidence>
<dbReference type="InterPro" id="IPR031308">
    <property type="entry name" value="UCP028777"/>
</dbReference>
<keyword evidence="1" id="KW-1133">Transmembrane helix</keyword>
<dbReference type="EMBL" id="JBEHZE010000001">
    <property type="protein sequence ID" value="MEX6633012.1"/>
    <property type="molecule type" value="Genomic_DNA"/>
</dbReference>
<gene>
    <name evidence="3" type="ORF">ABFZ84_05565</name>
</gene>
<reference evidence="3 4" key="1">
    <citation type="submission" date="2024-05" db="EMBL/GenBank/DDBJ databases">
        <title>Three bacterial strains, DH-69, EH-24, and ECK-19 isolated from coastal sediments.</title>
        <authorList>
            <person name="Ye Y.-Q."/>
            <person name="Du Z.-J."/>
        </authorList>
    </citation>
    <scope>NUCLEOTIDE SEQUENCE [LARGE SCALE GENOMIC DNA]</scope>
    <source>
        <strain evidence="3 4">ECK-19</strain>
    </source>
</reference>